<proteinExistence type="predicted"/>
<comment type="caution">
    <text evidence="1">The sequence shown here is derived from an EMBL/GenBank/DDBJ whole genome shotgun (WGS) entry which is preliminary data.</text>
</comment>
<accession>A0A7C3ZIS4</accession>
<evidence type="ECO:0000313" key="1">
    <source>
        <dbReference type="EMBL" id="HGF99904.1"/>
    </source>
</evidence>
<dbReference type="EMBL" id="DSPX01000041">
    <property type="protein sequence ID" value="HGF99904.1"/>
    <property type="molecule type" value="Genomic_DNA"/>
</dbReference>
<organism evidence="1">
    <name type="scientific">Planktothricoides sp. SpSt-374</name>
    <dbReference type="NCBI Taxonomy" id="2282167"/>
    <lineage>
        <taxon>Bacteria</taxon>
        <taxon>Bacillati</taxon>
        <taxon>Cyanobacteriota</taxon>
        <taxon>Cyanophyceae</taxon>
        <taxon>Oscillatoriophycideae</taxon>
        <taxon>Oscillatoriales</taxon>
        <taxon>Oscillatoriaceae</taxon>
        <taxon>Planktothricoides</taxon>
    </lineage>
</organism>
<name>A0A7C3ZIS4_9CYAN</name>
<gene>
    <name evidence="1" type="ORF">ENR15_04365</name>
</gene>
<protein>
    <submittedName>
        <fullName evidence="1">Uncharacterized protein</fullName>
    </submittedName>
</protein>
<reference evidence="1" key="1">
    <citation type="journal article" date="2020" name="mSystems">
        <title>Genome- and Community-Level Interaction Insights into Carbon Utilization and Element Cycling Functions of Hydrothermarchaeota in Hydrothermal Sediment.</title>
        <authorList>
            <person name="Zhou Z."/>
            <person name="Liu Y."/>
            <person name="Xu W."/>
            <person name="Pan J."/>
            <person name="Luo Z.H."/>
            <person name="Li M."/>
        </authorList>
    </citation>
    <scope>NUCLEOTIDE SEQUENCE [LARGE SCALE GENOMIC DNA]</scope>
    <source>
        <strain evidence="1">SpSt-374</strain>
    </source>
</reference>
<dbReference type="AlphaFoldDB" id="A0A7C3ZIS4"/>
<sequence length="115" mass="12736">MSQQVPKDEERLGAFLRRHCPEAPTASPELEERIFAAVTAQPLTPRRRWRLLESAVVAGLLLAAAGYTWQQKFAARPPATPPTAAELARLEAFLESSWDGLLYPEETLPATFPPP</sequence>